<feature type="transmembrane region" description="Helical" evidence="1">
    <location>
        <begin position="15"/>
        <end position="34"/>
    </location>
</feature>
<dbReference type="Proteomes" id="UP000255355">
    <property type="component" value="Unassembled WGS sequence"/>
</dbReference>
<comment type="caution">
    <text evidence="2">The sequence shown here is derived from an EMBL/GenBank/DDBJ whole genome shotgun (WGS) entry which is preliminary data.</text>
</comment>
<keyword evidence="1" id="KW-1133">Transmembrane helix</keyword>
<dbReference type="RefSeq" id="WP_068028509.1">
    <property type="nucleotide sequence ID" value="NZ_QQAZ01000021.1"/>
</dbReference>
<gene>
    <name evidence="2" type="ORF">DFR68_12127</name>
</gene>
<accession>A0A370GJD5</accession>
<keyword evidence="3" id="KW-1185">Reference proteome</keyword>
<evidence type="ECO:0000313" key="3">
    <source>
        <dbReference type="Proteomes" id="UP000255355"/>
    </source>
</evidence>
<dbReference type="STRING" id="1210089.GCA_001613165_06469"/>
<proteinExistence type="predicted"/>
<sequence length="154" mass="16719">MIEDNDGGLYRGRPHWLSILLAASGVLLCVTAAFEENPLSSVVWWVFLLAVSGLWVIARKRTRAIADSTEKVLDERDLMLRNRSAWWGQFVALTLGSGFAVVLVIGGNLDRTNAEELLSRSGGLLLSLMVLAALAPTVYVSSIITGDDEEDGSE</sequence>
<keyword evidence="1" id="KW-0472">Membrane</keyword>
<feature type="transmembrane region" description="Helical" evidence="1">
    <location>
        <begin position="86"/>
        <end position="109"/>
    </location>
</feature>
<dbReference type="AlphaFoldDB" id="A0A370GJD5"/>
<feature type="transmembrane region" description="Helical" evidence="1">
    <location>
        <begin position="41"/>
        <end position="58"/>
    </location>
</feature>
<dbReference type="EMBL" id="QQAZ01000021">
    <property type="protein sequence ID" value="RDI43470.1"/>
    <property type="molecule type" value="Genomic_DNA"/>
</dbReference>
<name>A0A370GJD5_9NOCA</name>
<keyword evidence="1" id="KW-0812">Transmembrane</keyword>
<reference evidence="2 3" key="1">
    <citation type="submission" date="2018-07" db="EMBL/GenBank/DDBJ databases">
        <title>Genomic Encyclopedia of Type Strains, Phase IV (KMG-IV): sequencing the most valuable type-strain genomes for metagenomic binning, comparative biology and taxonomic classification.</title>
        <authorList>
            <person name="Goeker M."/>
        </authorList>
    </citation>
    <scope>NUCLEOTIDE SEQUENCE [LARGE SCALE GENOMIC DNA]</scope>
    <source>
        <strain evidence="2 3">DSM 44952</strain>
    </source>
</reference>
<evidence type="ECO:0000313" key="2">
    <source>
        <dbReference type="EMBL" id="RDI43470.1"/>
    </source>
</evidence>
<protein>
    <submittedName>
        <fullName evidence="2">Uncharacterized protein</fullName>
    </submittedName>
</protein>
<feature type="transmembrane region" description="Helical" evidence="1">
    <location>
        <begin position="121"/>
        <end position="144"/>
    </location>
</feature>
<evidence type="ECO:0000256" key="1">
    <source>
        <dbReference type="SAM" id="Phobius"/>
    </source>
</evidence>
<organism evidence="2 3">
    <name type="scientific">Nocardia mexicana</name>
    <dbReference type="NCBI Taxonomy" id="279262"/>
    <lineage>
        <taxon>Bacteria</taxon>
        <taxon>Bacillati</taxon>
        <taxon>Actinomycetota</taxon>
        <taxon>Actinomycetes</taxon>
        <taxon>Mycobacteriales</taxon>
        <taxon>Nocardiaceae</taxon>
        <taxon>Nocardia</taxon>
    </lineage>
</organism>